<dbReference type="Pfam" id="PF00805">
    <property type="entry name" value="Pentapeptide"/>
    <property type="match status" value="1"/>
</dbReference>
<comment type="caution">
    <text evidence="2">The sequence shown here is derived from an EMBL/GenBank/DDBJ whole genome shotgun (WGS) entry which is preliminary data.</text>
</comment>
<dbReference type="Pfam" id="PF13508">
    <property type="entry name" value="Acetyltransf_7"/>
    <property type="match status" value="1"/>
</dbReference>
<feature type="domain" description="N-acetyltransferase" evidence="1">
    <location>
        <begin position="1"/>
        <end position="154"/>
    </location>
</feature>
<dbReference type="RefSeq" id="WP_171718576.1">
    <property type="nucleotide sequence ID" value="NZ_WHOB01000059.1"/>
</dbReference>
<dbReference type="PANTHER" id="PTHR14136">
    <property type="entry name" value="BTB_POZ DOMAIN-CONTAINING PROTEIN KCTD9"/>
    <property type="match status" value="1"/>
</dbReference>
<dbReference type="SUPFAM" id="SSF55729">
    <property type="entry name" value="Acyl-CoA N-acyltransferases (Nat)"/>
    <property type="match status" value="1"/>
</dbReference>
<dbReference type="Proteomes" id="UP000596857">
    <property type="component" value="Unassembled WGS sequence"/>
</dbReference>
<keyword evidence="3" id="KW-1185">Reference proteome</keyword>
<organism evidence="2 3">
    <name type="scientific">Paenibacillus phytohabitans</name>
    <dbReference type="NCBI Taxonomy" id="2654978"/>
    <lineage>
        <taxon>Bacteria</taxon>
        <taxon>Bacillati</taxon>
        <taxon>Bacillota</taxon>
        <taxon>Bacilli</taxon>
        <taxon>Bacillales</taxon>
        <taxon>Paenibacillaceae</taxon>
        <taxon>Paenibacillus</taxon>
    </lineage>
</organism>
<dbReference type="PROSITE" id="PS51186">
    <property type="entry name" value="GNAT"/>
    <property type="match status" value="1"/>
</dbReference>
<dbReference type="SUPFAM" id="SSF141571">
    <property type="entry name" value="Pentapeptide repeat-like"/>
    <property type="match status" value="1"/>
</dbReference>
<gene>
    <name evidence="2" type="ORF">GC101_19470</name>
</gene>
<dbReference type="CDD" id="cd04301">
    <property type="entry name" value="NAT_SF"/>
    <property type="match status" value="1"/>
</dbReference>
<dbReference type="InterPro" id="IPR001646">
    <property type="entry name" value="5peptide_repeat"/>
</dbReference>
<dbReference type="EMBL" id="WHOB01000059">
    <property type="protein sequence ID" value="NOU81046.1"/>
    <property type="molecule type" value="Genomic_DNA"/>
</dbReference>
<dbReference type="Gene3D" id="3.40.630.30">
    <property type="match status" value="1"/>
</dbReference>
<evidence type="ECO:0000259" key="1">
    <source>
        <dbReference type="PROSITE" id="PS51186"/>
    </source>
</evidence>
<dbReference type="InterPro" id="IPR051082">
    <property type="entry name" value="Pentapeptide-BTB/POZ_domain"/>
</dbReference>
<sequence>MKIRRAVPEDAEQLAAVMKRTFDREMQRWLPGEALQDNNLRPPGYDSIEQHRYAIRETDYYVIEDSSQIIGGANVHIVGRHARVDKIYIDPSYQGRGYGSKILSFLEEQYPAMRTWKLETSSKQLSNHYFYEKSGYMRIYESPDEYGYEKITGSLAAPEEQGIRFEDQRLSGAEFENCAMDKADFYNMNLATASFNNSNLHGSLFTDCNLSGAKFTNLNLTGILIADSRLSGSEIALAALDGVHFHDTSLGASGKPAQFERCDLSGSQFSGCDLSGVNISQCEISSLRINDIPVEKLLEAYAQVEKLNQS</sequence>
<dbReference type="PANTHER" id="PTHR14136:SF25">
    <property type="entry name" value="BTB_POZ DOMAIN-CONTAINING PROTEIN"/>
    <property type="match status" value="1"/>
</dbReference>
<dbReference type="Gene3D" id="2.160.20.80">
    <property type="entry name" value="E3 ubiquitin-protein ligase SopA"/>
    <property type="match status" value="1"/>
</dbReference>
<evidence type="ECO:0000313" key="2">
    <source>
        <dbReference type="EMBL" id="NOU81046.1"/>
    </source>
</evidence>
<dbReference type="InterPro" id="IPR016181">
    <property type="entry name" value="Acyl_CoA_acyltransferase"/>
</dbReference>
<dbReference type="InterPro" id="IPR000182">
    <property type="entry name" value="GNAT_dom"/>
</dbReference>
<proteinExistence type="predicted"/>
<accession>A0ABX1YM93</accession>
<dbReference type="Pfam" id="PF13599">
    <property type="entry name" value="Pentapeptide_4"/>
    <property type="match status" value="1"/>
</dbReference>
<reference evidence="2 3" key="1">
    <citation type="submission" date="2019-10" db="EMBL/GenBank/DDBJ databases">
        <title>Description of Paenibacillus terricola sp. nov.</title>
        <authorList>
            <person name="Carlier A."/>
            <person name="Qi S."/>
        </authorList>
    </citation>
    <scope>NUCLEOTIDE SEQUENCE [LARGE SCALE GENOMIC DNA]</scope>
    <source>
        <strain evidence="2 3">LMG 31459</strain>
    </source>
</reference>
<evidence type="ECO:0000313" key="3">
    <source>
        <dbReference type="Proteomes" id="UP000596857"/>
    </source>
</evidence>
<name>A0ABX1YM93_9BACL</name>
<protein>
    <submittedName>
        <fullName evidence="2">GNAT family N-acetyltransferase</fullName>
    </submittedName>
</protein>